<evidence type="ECO:0000256" key="1">
    <source>
        <dbReference type="SAM" id="MobiDB-lite"/>
    </source>
</evidence>
<accession>A0A8H6RF27</accession>
<dbReference type="OrthoDB" id="10423619at2759"/>
<organism evidence="2 3">
    <name type="scientific">Pseudocercospora fuligena</name>
    <dbReference type="NCBI Taxonomy" id="685502"/>
    <lineage>
        <taxon>Eukaryota</taxon>
        <taxon>Fungi</taxon>
        <taxon>Dikarya</taxon>
        <taxon>Ascomycota</taxon>
        <taxon>Pezizomycotina</taxon>
        <taxon>Dothideomycetes</taxon>
        <taxon>Dothideomycetidae</taxon>
        <taxon>Mycosphaerellales</taxon>
        <taxon>Mycosphaerellaceae</taxon>
        <taxon>Pseudocercospora</taxon>
    </lineage>
</organism>
<dbReference type="EMBL" id="JABCIY010000178">
    <property type="protein sequence ID" value="KAF7189769.1"/>
    <property type="molecule type" value="Genomic_DNA"/>
</dbReference>
<proteinExistence type="predicted"/>
<reference evidence="2" key="1">
    <citation type="submission" date="2020-04" db="EMBL/GenBank/DDBJ databases">
        <title>Draft genome resource of the tomato pathogen Pseudocercospora fuligena.</title>
        <authorList>
            <person name="Zaccaron A."/>
        </authorList>
    </citation>
    <scope>NUCLEOTIDE SEQUENCE</scope>
    <source>
        <strain evidence="2">PF001</strain>
    </source>
</reference>
<dbReference type="Proteomes" id="UP000660729">
    <property type="component" value="Unassembled WGS sequence"/>
</dbReference>
<comment type="caution">
    <text evidence="2">The sequence shown here is derived from an EMBL/GenBank/DDBJ whole genome shotgun (WGS) entry which is preliminary data.</text>
</comment>
<gene>
    <name evidence="2" type="ORF">HII31_08876</name>
</gene>
<dbReference type="AlphaFoldDB" id="A0A8H6RF27"/>
<name>A0A8H6RF27_9PEZI</name>
<evidence type="ECO:0000313" key="2">
    <source>
        <dbReference type="EMBL" id="KAF7189769.1"/>
    </source>
</evidence>
<keyword evidence="3" id="KW-1185">Reference proteome</keyword>
<feature type="region of interest" description="Disordered" evidence="1">
    <location>
        <begin position="257"/>
        <end position="283"/>
    </location>
</feature>
<protein>
    <submittedName>
        <fullName evidence="2">Uncharacterized protein</fullName>
    </submittedName>
</protein>
<evidence type="ECO:0000313" key="3">
    <source>
        <dbReference type="Proteomes" id="UP000660729"/>
    </source>
</evidence>
<sequence>MYGSIACITYQPAHNVYWCDIEKSTLDMHTDTLAMLLHGEDDHTPDPHWHLGEEVVRYSLDQSKISAKTWMHYFCWMKTGHLEDKIAPRFENFEEVVQLLKAANQLLTRQWIFGHGFENTIIDHAIRLLTDDIHWLNPYDCIYALLDYMAHSDTIVVGLIKFLVEWIVLGPRRDGPVYDVLFELFSQPQQSAQLSNVLVVLSQAITNAFLLEKRRQSADDFPKPVAAWLPDPCRYHISCNAQECWLKRLKGNPTTAWKKRGWNRPDGKWTRSSEAAGRPYKEV</sequence>